<dbReference type="GO" id="GO:0005737">
    <property type="term" value="C:cytoplasm"/>
    <property type="evidence" value="ECO:0007669"/>
    <property type="project" value="TreeGrafter"/>
</dbReference>
<dbReference type="PANTHER" id="PTHR24058">
    <property type="entry name" value="DUAL SPECIFICITY PROTEIN KINASE"/>
    <property type="match status" value="1"/>
</dbReference>
<sequence length="861" mass="94337">MKNHPSYLRQGNVEIQILQTLSQQDTESHNIVRAIECFQHKNHMCLVFELLEQNLYEYLKSNKFRPLALREIRPIAQQVLTALSKLRTLGLIHADLKPENIMLVSPAGRNTRYRVKVIDFGSACHSSKAVQNTYLQSRYYRAPEILLGVPFNEAIDMWSLGCVMAELFLGWPLYPGSSEYDQVSRSSFIIIISIPYPNLNIRYIVETQGLPPRDLIKHAGKGSRFFVCDSYTYDWRLKTQDEYLLETGQQPKEARKYIFASLDQIREVSGLPDIQDPDYDLEIEDRRHFAHLLTLMLRLRSAERIVPDAALAHPFITMIYLHAHPYRNRTKESIALMQVCYESARRQSQLTLDVSGNAFNRHSLPPGISLAYQQPATQQHLSQFGVTSNTLSQNIHHGAVTTAAILPQQVVPIAVTQTIAHPETSALNAHQTHVPTNCHLTPQHHQAAAYYAAAAAAAATASVIPPTQPSIASSLAPIHQPVKSGDLIRQHIHPSQHLSVVSSAATPAPSYTPRYQLQPASIPGNSSNQPAQTHFQHSMYAPHHTSVDAARAAAAAAALLATQQQQRQCQHSGAIEVQQVFHKPITSTPSLVPQLEAAVAAAAYHQDQQHRQASTHLHSSIASHTTSTNPAMPRASLSFYDLVDASGYALTLLNAAAIASTSPTAVLNTTVSVANSGGFVPAAASLAPVAHQQHYARHPPRQSIDPSPSSLISGHHGGSHHSLAAPSVSSNSHSNPQQHQQAAAAAAAAAVFYQQQHLNNQRILESTFTPPSACQNVVSNATINQAGQDPAVSAAAALMVTSYLGHTQQHQQARCNQHQRHSAALTAAAAVQLQQSYQDQHHLQPVLVSAIKYSNKNMIFI</sequence>
<feature type="compositionally biased region" description="Polar residues" evidence="6">
    <location>
        <begin position="523"/>
        <end position="532"/>
    </location>
</feature>
<dbReference type="InterPro" id="IPR050494">
    <property type="entry name" value="Ser_Thr_dual-spec_kinase"/>
</dbReference>
<gene>
    <name evidence="8" type="ORF">PXEA_LOCUS11410</name>
</gene>
<evidence type="ECO:0000256" key="6">
    <source>
        <dbReference type="SAM" id="MobiDB-lite"/>
    </source>
</evidence>
<comment type="caution">
    <text evidence="8">The sequence shown here is derived from an EMBL/GenBank/DDBJ whole genome shotgun (WGS) entry which is preliminary data.</text>
</comment>
<feature type="region of interest" description="Disordered" evidence="6">
    <location>
        <begin position="691"/>
        <end position="743"/>
    </location>
</feature>
<dbReference type="SMART" id="SM00220">
    <property type="entry name" value="S_TKc"/>
    <property type="match status" value="1"/>
</dbReference>
<dbReference type="Pfam" id="PF00069">
    <property type="entry name" value="Pkinase"/>
    <property type="match status" value="1"/>
</dbReference>
<evidence type="ECO:0000256" key="1">
    <source>
        <dbReference type="ARBA" id="ARBA00022527"/>
    </source>
</evidence>
<keyword evidence="5" id="KW-0067">ATP-binding</keyword>
<keyword evidence="4" id="KW-0418">Kinase</keyword>
<organism evidence="8 9">
    <name type="scientific">Protopolystoma xenopodis</name>
    <dbReference type="NCBI Taxonomy" id="117903"/>
    <lineage>
        <taxon>Eukaryota</taxon>
        <taxon>Metazoa</taxon>
        <taxon>Spiralia</taxon>
        <taxon>Lophotrochozoa</taxon>
        <taxon>Platyhelminthes</taxon>
        <taxon>Monogenea</taxon>
        <taxon>Polyopisthocotylea</taxon>
        <taxon>Polystomatidea</taxon>
        <taxon>Polystomatidae</taxon>
        <taxon>Protopolystoma</taxon>
    </lineage>
</organism>
<protein>
    <recommendedName>
        <fullName evidence="7">Protein kinase domain-containing protein</fullName>
    </recommendedName>
</protein>
<dbReference type="Gene3D" id="1.10.510.10">
    <property type="entry name" value="Transferase(Phosphotransferase) domain 1"/>
    <property type="match status" value="1"/>
</dbReference>
<keyword evidence="2" id="KW-0808">Transferase</keyword>
<name>A0A448WQZ6_9PLAT</name>
<evidence type="ECO:0000256" key="2">
    <source>
        <dbReference type="ARBA" id="ARBA00022679"/>
    </source>
</evidence>
<keyword evidence="9" id="KW-1185">Reference proteome</keyword>
<dbReference type="GO" id="GO:0004674">
    <property type="term" value="F:protein serine/threonine kinase activity"/>
    <property type="evidence" value="ECO:0007669"/>
    <property type="project" value="UniProtKB-KW"/>
</dbReference>
<dbReference type="OrthoDB" id="10030361at2759"/>
<dbReference type="GO" id="GO:0005634">
    <property type="term" value="C:nucleus"/>
    <property type="evidence" value="ECO:0007669"/>
    <property type="project" value="TreeGrafter"/>
</dbReference>
<dbReference type="EMBL" id="CAAALY010035064">
    <property type="protein sequence ID" value="VEL17970.1"/>
    <property type="molecule type" value="Genomic_DNA"/>
</dbReference>
<reference evidence="8" key="1">
    <citation type="submission" date="2018-11" db="EMBL/GenBank/DDBJ databases">
        <authorList>
            <consortium name="Pathogen Informatics"/>
        </authorList>
    </citation>
    <scope>NUCLEOTIDE SEQUENCE</scope>
</reference>
<dbReference type="Gene3D" id="3.30.200.20">
    <property type="entry name" value="Phosphorylase Kinase, domain 1"/>
    <property type="match status" value="1"/>
</dbReference>
<evidence type="ECO:0000256" key="3">
    <source>
        <dbReference type="ARBA" id="ARBA00022741"/>
    </source>
</evidence>
<dbReference type="InterPro" id="IPR000719">
    <property type="entry name" value="Prot_kinase_dom"/>
</dbReference>
<evidence type="ECO:0000256" key="4">
    <source>
        <dbReference type="ARBA" id="ARBA00022777"/>
    </source>
</evidence>
<feature type="domain" description="Protein kinase" evidence="7">
    <location>
        <begin position="1"/>
        <end position="316"/>
    </location>
</feature>
<evidence type="ECO:0000259" key="7">
    <source>
        <dbReference type="PROSITE" id="PS50011"/>
    </source>
</evidence>
<dbReference type="PROSITE" id="PS50011">
    <property type="entry name" value="PROTEIN_KINASE_DOM"/>
    <property type="match status" value="1"/>
</dbReference>
<dbReference type="PROSITE" id="PS00108">
    <property type="entry name" value="PROTEIN_KINASE_ST"/>
    <property type="match status" value="1"/>
</dbReference>
<dbReference type="PANTHER" id="PTHR24058:SF17">
    <property type="entry name" value="HOMEODOMAIN INTERACTING PROTEIN KINASE, ISOFORM D"/>
    <property type="match status" value="1"/>
</dbReference>
<keyword evidence="1" id="KW-0723">Serine/threonine-protein kinase</keyword>
<accession>A0A448WQZ6</accession>
<dbReference type="Proteomes" id="UP000784294">
    <property type="component" value="Unassembled WGS sequence"/>
</dbReference>
<dbReference type="InterPro" id="IPR008271">
    <property type="entry name" value="Ser/Thr_kinase_AS"/>
</dbReference>
<dbReference type="GO" id="GO:0005524">
    <property type="term" value="F:ATP binding"/>
    <property type="evidence" value="ECO:0007669"/>
    <property type="project" value="UniProtKB-KW"/>
</dbReference>
<dbReference type="AlphaFoldDB" id="A0A448WQZ6"/>
<evidence type="ECO:0000313" key="9">
    <source>
        <dbReference type="Proteomes" id="UP000784294"/>
    </source>
</evidence>
<dbReference type="InterPro" id="IPR011009">
    <property type="entry name" value="Kinase-like_dom_sf"/>
</dbReference>
<keyword evidence="3" id="KW-0547">Nucleotide-binding</keyword>
<proteinExistence type="predicted"/>
<feature type="compositionally biased region" description="Low complexity" evidence="6">
    <location>
        <begin position="706"/>
        <end position="743"/>
    </location>
</feature>
<evidence type="ECO:0000313" key="8">
    <source>
        <dbReference type="EMBL" id="VEL17970.1"/>
    </source>
</evidence>
<evidence type="ECO:0000256" key="5">
    <source>
        <dbReference type="ARBA" id="ARBA00022840"/>
    </source>
</evidence>
<dbReference type="GO" id="GO:0004713">
    <property type="term" value="F:protein tyrosine kinase activity"/>
    <property type="evidence" value="ECO:0007669"/>
    <property type="project" value="TreeGrafter"/>
</dbReference>
<dbReference type="SUPFAM" id="SSF56112">
    <property type="entry name" value="Protein kinase-like (PK-like)"/>
    <property type="match status" value="1"/>
</dbReference>
<feature type="region of interest" description="Disordered" evidence="6">
    <location>
        <begin position="510"/>
        <end position="532"/>
    </location>
</feature>